<keyword evidence="3" id="KW-1185">Reference proteome</keyword>
<dbReference type="Pfam" id="PF14223">
    <property type="entry name" value="Retrotran_gag_2"/>
    <property type="match status" value="1"/>
</dbReference>
<gene>
    <name evidence="4" type="primary">LOC120265102</name>
</gene>
<protein>
    <submittedName>
        <fullName evidence="4">Uncharacterized protein LOC120265102</fullName>
    </submittedName>
</protein>
<feature type="compositionally biased region" description="Basic residues" evidence="2">
    <location>
        <begin position="227"/>
        <end position="238"/>
    </location>
</feature>
<dbReference type="Gene3D" id="4.10.60.10">
    <property type="entry name" value="Zinc finger, CCHC-type"/>
    <property type="match status" value="1"/>
</dbReference>
<dbReference type="RefSeq" id="XP_039128947.1">
    <property type="nucleotide sequence ID" value="XM_039273013.1"/>
</dbReference>
<dbReference type="NCBIfam" id="TIGR00756">
    <property type="entry name" value="PPR"/>
    <property type="match status" value="1"/>
</dbReference>
<evidence type="ECO:0000313" key="4">
    <source>
        <dbReference type="RefSeq" id="XP_039128947.1"/>
    </source>
</evidence>
<dbReference type="PANTHER" id="PTHR35317">
    <property type="entry name" value="OS04G0629600 PROTEIN"/>
    <property type="match status" value="1"/>
</dbReference>
<keyword evidence="1" id="KW-0677">Repeat</keyword>
<sequence>MVDEAMLVWEELMKGHDACYRDAVTYGVLIHVLCEKGFIGKALQIFNEAVGVAKDADVPYFKGDNYNLWALMMKTLFRSKDLWKLVEKGFSEEGDATRINESLKKDAKAMYLIQRALDPRILQGESVHDFVSRVLDIVYQLRALKQELPQKTVVSKILRSLTPRFSQAVHSIIEAKDLNTLIVKQLSGSLKNHEAILNIEGIHLEGEKALHAGRGFQHHFDGPNKGGRGRGGHPLKGRGCRCGRSIEVGRIEPSRGGEPSKHYNSVQCFICKKFGHVKSQCWYRNKEANVTKDEKE</sequence>
<dbReference type="Proteomes" id="UP001515500">
    <property type="component" value="Chromosome 7"/>
</dbReference>
<proteinExistence type="predicted"/>
<dbReference type="AlphaFoldDB" id="A0AB40BNI7"/>
<dbReference type="InterPro" id="IPR002885">
    <property type="entry name" value="PPR_rpt"/>
</dbReference>
<dbReference type="Pfam" id="PF12854">
    <property type="entry name" value="PPR_1"/>
    <property type="match status" value="1"/>
</dbReference>
<evidence type="ECO:0000256" key="1">
    <source>
        <dbReference type="ARBA" id="ARBA00022737"/>
    </source>
</evidence>
<dbReference type="InterPro" id="IPR036875">
    <property type="entry name" value="Znf_CCHC_sf"/>
</dbReference>
<name>A0AB40BNI7_DIOCR</name>
<dbReference type="GeneID" id="120265102"/>
<dbReference type="PANTHER" id="PTHR35317:SF35">
    <property type="entry name" value="DUF4219 DOMAIN-CONTAINING PROTEIN"/>
    <property type="match status" value="1"/>
</dbReference>
<reference evidence="4" key="1">
    <citation type="submission" date="2025-08" db="UniProtKB">
        <authorList>
            <consortium name="RefSeq"/>
        </authorList>
    </citation>
    <scope>IDENTIFICATION</scope>
</reference>
<dbReference type="SUPFAM" id="SSF57756">
    <property type="entry name" value="Retrovirus zinc finger-like domains"/>
    <property type="match status" value="1"/>
</dbReference>
<dbReference type="InterPro" id="IPR011990">
    <property type="entry name" value="TPR-like_helical_dom_sf"/>
</dbReference>
<dbReference type="GO" id="GO:0003676">
    <property type="term" value="F:nucleic acid binding"/>
    <property type="evidence" value="ECO:0007669"/>
    <property type="project" value="InterPro"/>
</dbReference>
<evidence type="ECO:0000313" key="3">
    <source>
        <dbReference type="Proteomes" id="UP001515500"/>
    </source>
</evidence>
<dbReference type="GO" id="GO:0008270">
    <property type="term" value="F:zinc ion binding"/>
    <property type="evidence" value="ECO:0007669"/>
    <property type="project" value="InterPro"/>
</dbReference>
<evidence type="ECO:0000256" key="2">
    <source>
        <dbReference type="SAM" id="MobiDB-lite"/>
    </source>
</evidence>
<feature type="region of interest" description="Disordered" evidence="2">
    <location>
        <begin position="215"/>
        <end position="238"/>
    </location>
</feature>
<dbReference type="Gene3D" id="1.25.40.10">
    <property type="entry name" value="Tetratricopeptide repeat domain"/>
    <property type="match status" value="1"/>
</dbReference>
<organism evidence="3 4">
    <name type="scientific">Dioscorea cayennensis subsp. rotundata</name>
    <name type="common">White Guinea yam</name>
    <name type="synonym">Dioscorea rotundata</name>
    <dbReference type="NCBI Taxonomy" id="55577"/>
    <lineage>
        <taxon>Eukaryota</taxon>
        <taxon>Viridiplantae</taxon>
        <taxon>Streptophyta</taxon>
        <taxon>Embryophyta</taxon>
        <taxon>Tracheophyta</taxon>
        <taxon>Spermatophyta</taxon>
        <taxon>Magnoliopsida</taxon>
        <taxon>Liliopsida</taxon>
        <taxon>Dioscoreales</taxon>
        <taxon>Dioscoreaceae</taxon>
        <taxon>Dioscorea</taxon>
    </lineage>
</organism>
<accession>A0AB40BNI7</accession>